<proteinExistence type="predicted"/>
<keyword evidence="3" id="KW-1185">Reference proteome</keyword>
<dbReference type="InterPro" id="IPR000120">
    <property type="entry name" value="Amidase"/>
</dbReference>
<protein>
    <submittedName>
        <fullName evidence="2">Aspartyl/glutamyl-tRNA amidotransferase subunit A</fullName>
    </submittedName>
</protein>
<dbReference type="EMBL" id="CP022540">
    <property type="protein sequence ID" value="ASP19130.1"/>
    <property type="molecule type" value="Genomic_DNA"/>
</dbReference>
<feature type="domain" description="Amidase" evidence="1">
    <location>
        <begin position="34"/>
        <end position="451"/>
    </location>
</feature>
<sequence length="474" mass="49158">MSPADPPYSGPDLCRLTACAVVDLLKRGEVSPRDLTEASLSRIAETSPAINAMVTPCPDRARRAADAANPASLLAGLPIGIKDLTPVAGIRSTCGTPALADHVSNTSDPMVLRLETNGAVIVGKTNTPEMGAGANTFNPVFGMTRNPWNTTMNAGGSSGGAAAGLATGEVWLSQGSDVGGSLRTPASFCGIVGLRPSPGVVASPGGDGFNPFGVEGPMARTVEDCALMLDAMAGWDAVSPLSYPAPAQSYLATCRADAGKIRIAYAPDLGGLTPVEPDMAALLSDALTRLQAPDVTVVEAAPDTTGTDAAFRTLRGLGMWTGFRATPSAVSDRYKATLRQNIAEGGALTVDDIAEAHLTRARLYDTMRQFFGTFDVLAGPVTGIGPLPVEIEYPPEVAGHPSRDYIDWLRFAFLATLCGLPALSLPVGRDARGLPAGLQLIGPPRGEARLLQIARRLEQATGFPPTPIDPVVTH</sequence>
<name>A0A222DYW7_9RHOB</name>
<dbReference type="Pfam" id="PF01425">
    <property type="entry name" value="Amidase"/>
    <property type="match status" value="1"/>
</dbReference>
<dbReference type="PANTHER" id="PTHR11895:SF76">
    <property type="entry name" value="INDOLEACETAMIDE HYDROLASE"/>
    <property type="match status" value="1"/>
</dbReference>
<dbReference type="GO" id="GO:0016740">
    <property type="term" value="F:transferase activity"/>
    <property type="evidence" value="ECO:0007669"/>
    <property type="project" value="UniProtKB-KW"/>
</dbReference>
<dbReference type="Proteomes" id="UP000203589">
    <property type="component" value="Chromosome"/>
</dbReference>
<dbReference type="InterPro" id="IPR036928">
    <property type="entry name" value="AS_sf"/>
</dbReference>
<evidence type="ECO:0000313" key="3">
    <source>
        <dbReference type="Proteomes" id="UP000203589"/>
    </source>
</evidence>
<evidence type="ECO:0000259" key="1">
    <source>
        <dbReference type="Pfam" id="PF01425"/>
    </source>
</evidence>
<dbReference type="RefSeq" id="WP_094033420.1">
    <property type="nucleotide sequence ID" value="NZ_CP022540.1"/>
</dbReference>
<dbReference type="KEGG" id="aht:ANTHELSMS3_00409"/>
<organism evidence="2 3">
    <name type="scientific">Antarctobacter heliothermus</name>
    <dbReference type="NCBI Taxonomy" id="74033"/>
    <lineage>
        <taxon>Bacteria</taxon>
        <taxon>Pseudomonadati</taxon>
        <taxon>Pseudomonadota</taxon>
        <taxon>Alphaproteobacteria</taxon>
        <taxon>Rhodobacterales</taxon>
        <taxon>Roseobacteraceae</taxon>
        <taxon>Antarctobacter</taxon>
    </lineage>
</organism>
<reference evidence="2 3" key="1">
    <citation type="submission" date="2017-07" db="EMBL/GenBank/DDBJ databases">
        <title>Genome Sequence of Antarctobacter heliothermus Strain SMS3 Isolated from a culture of the Diatom Skeletonema marinoi.</title>
        <authorList>
            <person name="Topel M."/>
            <person name="Pinder M.I.M."/>
            <person name="Johansson O.N."/>
            <person name="Kourtchenko O."/>
            <person name="Godhe A."/>
            <person name="Clarke A.K."/>
        </authorList>
    </citation>
    <scope>NUCLEOTIDE SEQUENCE [LARGE SCALE GENOMIC DNA]</scope>
    <source>
        <strain evidence="2 3">SMS3</strain>
    </source>
</reference>
<dbReference type="OrthoDB" id="9777859at2"/>
<dbReference type="PROSITE" id="PS00571">
    <property type="entry name" value="AMIDASES"/>
    <property type="match status" value="1"/>
</dbReference>
<dbReference type="AlphaFoldDB" id="A0A222DYW7"/>
<dbReference type="InterPro" id="IPR020556">
    <property type="entry name" value="Amidase_CS"/>
</dbReference>
<dbReference type="SUPFAM" id="SSF75304">
    <property type="entry name" value="Amidase signature (AS) enzymes"/>
    <property type="match status" value="1"/>
</dbReference>
<dbReference type="Gene3D" id="3.90.1300.10">
    <property type="entry name" value="Amidase signature (AS) domain"/>
    <property type="match status" value="1"/>
</dbReference>
<keyword evidence="2" id="KW-0808">Transferase</keyword>
<dbReference type="InterPro" id="IPR023631">
    <property type="entry name" value="Amidase_dom"/>
</dbReference>
<evidence type="ECO:0000313" key="2">
    <source>
        <dbReference type="EMBL" id="ASP19130.1"/>
    </source>
</evidence>
<accession>A0A222DYW7</accession>
<gene>
    <name evidence="2" type="ORF">ANTHELSMS3_00409</name>
</gene>
<dbReference type="PANTHER" id="PTHR11895">
    <property type="entry name" value="TRANSAMIDASE"/>
    <property type="match status" value="1"/>
</dbReference>